<dbReference type="AlphaFoldDB" id="W9R9S2"/>
<dbReference type="Proteomes" id="UP000030645">
    <property type="component" value="Unassembled WGS sequence"/>
</dbReference>
<gene>
    <name evidence="2" type="ORF">L484_018184</name>
</gene>
<feature type="region of interest" description="Disordered" evidence="1">
    <location>
        <begin position="1"/>
        <end position="62"/>
    </location>
</feature>
<organism evidence="2 3">
    <name type="scientific">Morus notabilis</name>
    <dbReference type="NCBI Taxonomy" id="981085"/>
    <lineage>
        <taxon>Eukaryota</taxon>
        <taxon>Viridiplantae</taxon>
        <taxon>Streptophyta</taxon>
        <taxon>Embryophyta</taxon>
        <taxon>Tracheophyta</taxon>
        <taxon>Spermatophyta</taxon>
        <taxon>Magnoliopsida</taxon>
        <taxon>eudicotyledons</taxon>
        <taxon>Gunneridae</taxon>
        <taxon>Pentapetalae</taxon>
        <taxon>rosids</taxon>
        <taxon>fabids</taxon>
        <taxon>Rosales</taxon>
        <taxon>Moraceae</taxon>
        <taxon>Moreae</taxon>
        <taxon>Morus</taxon>
    </lineage>
</organism>
<accession>W9R9S2</accession>
<feature type="compositionally biased region" description="Acidic residues" evidence="1">
    <location>
        <begin position="53"/>
        <end position="62"/>
    </location>
</feature>
<reference evidence="3" key="1">
    <citation type="submission" date="2013-01" db="EMBL/GenBank/DDBJ databases">
        <title>Draft Genome Sequence of a Mulberry Tree, Morus notabilis C.K. Schneid.</title>
        <authorList>
            <person name="He N."/>
            <person name="Zhao S."/>
        </authorList>
    </citation>
    <scope>NUCLEOTIDE SEQUENCE</scope>
</reference>
<name>W9R9S2_9ROSA</name>
<proteinExistence type="predicted"/>
<evidence type="ECO:0000313" key="2">
    <source>
        <dbReference type="EMBL" id="EXB77667.1"/>
    </source>
</evidence>
<keyword evidence="3" id="KW-1185">Reference proteome</keyword>
<evidence type="ECO:0000256" key="1">
    <source>
        <dbReference type="SAM" id="MobiDB-lite"/>
    </source>
</evidence>
<sequence length="62" mass="6944">MGSTSSVSHHREPKPLQTPESSPAFERPKNLGTKPSKRRLALHSFRIPKESTEESESESVEL</sequence>
<dbReference type="EMBL" id="KE344761">
    <property type="protein sequence ID" value="EXB77667.1"/>
    <property type="molecule type" value="Genomic_DNA"/>
</dbReference>
<protein>
    <submittedName>
        <fullName evidence="2">Uncharacterized protein</fullName>
    </submittedName>
</protein>
<evidence type="ECO:0000313" key="3">
    <source>
        <dbReference type="Proteomes" id="UP000030645"/>
    </source>
</evidence>